<dbReference type="InParanoid" id="A0A3Q7ESN1"/>
<protein>
    <submittedName>
        <fullName evidence="1">Uncharacterized protein</fullName>
    </submittedName>
</protein>
<dbReference type="AlphaFoldDB" id="A0A3Q7ESN1"/>
<dbReference type="EnsemblPlants" id="Solyc01g108083.1.1">
    <property type="protein sequence ID" value="Solyc01g108083.1.1"/>
    <property type="gene ID" value="Solyc01g108083.1"/>
</dbReference>
<dbReference type="Gramene" id="Solyc01g108083.1.1">
    <property type="protein sequence ID" value="Solyc01g108083.1.1"/>
    <property type="gene ID" value="Solyc01g108083.1"/>
</dbReference>
<accession>A0A3Q7ESN1</accession>
<organism evidence="1">
    <name type="scientific">Solanum lycopersicum</name>
    <name type="common">Tomato</name>
    <name type="synonym">Lycopersicon esculentum</name>
    <dbReference type="NCBI Taxonomy" id="4081"/>
    <lineage>
        <taxon>Eukaryota</taxon>
        <taxon>Viridiplantae</taxon>
        <taxon>Streptophyta</taxon>
        <taxon>Embryophyta</taxon>
        <taxon>Tracheophyta</taxon>
        <taxon>Spermatophyta</taxon>
        <taxon>Magnoliopsida</taxon>
        <taxon>eudicotyledons</taxon>
        <taxon>Gunneridae</taxon>
        <taxon>Pentapetalae</taxon>
        <taxon>asterids</taxon>
        <taxon>lamiids</taxon>
        <taxon>Solanales</taxon>
        <taxon>Solanaceae</taxon>
        <taxon>Solanoideae</taxon>
        <taxon>Solaneae</taxon>
        <taxon>Solanum</taxon>
        <taxon>Solanum subgen. Lycopersicon</taxon>
    </lineage>
</organism>
<reference evidence="1" key="2">
    <citation type="submission" date="2019-01" db="UniProtKB">
        <authorList>
            <consortium name="EnsemblPlants"/>
        </authorList>
    </citation>
    <scope>IDENTIFICATION</scope>
    <source>
        <strain evidence="1">cv. Heinz 1706</strain>
    </source>
</reference>
<proteinExistence type="predicted"/>
<name>A0A3Q7ESN1_SOLLC</name>
<dbReference type="Proteomes" id="UP000004994">
    <property type="component" value="Chromosome 1"/>
</dbReference>
<evidence type="ECO:0000313" key="1">
    <source>
        <dbReference type="EnsemblPlants" id="Solyc01g108083.1.1"/>
    </source>
</evidence>
<reference evidence="1" key="1">
    <citation type="journal article" date="2012" name="Nature">
        <title>The tomato genome sequence provides insights into fleshy fruit evolution.</title>
        <authorList>
            <consortium name="Tomato Genome Consortium"/>
        </authorList>
    </citation>
    <scope>NUCLEOTIDE SEQUENCE [LARGE SCALE GENOMIC DNA]</scope>
    <source>
        <strain evidence="1">cv. Heinz 1706</strain>
    </source>
</reference>
<keyword evidence="2" id="KW-1185">Reference proteome</keyword>
<sequence>MPVLKPSRVLKRTQIDGLHTYFTGNYKKGNFLLLDDLVADITSSRGNFFLSLPETKVAKSAFICNWGKLDGYPNPRWLTNSLISFPPSLDRISPNLPYRVPARSLTGIRAFTITQPGRIGKSDDQSNNASYGQIVLHIEDCFSHPLNGDLEKSYLQIRRSYIDSCGTDTSYLHRASMTKMCEAN</sequence>
<evidence type="ECO:0000313" key="2">
    <source>
        <dbReference type="Proteomes" id="UP000004994"/>
    </source>
</evidence>